<dbReference type="AlphaFoldDB" id="A0A699QN82"/>
<feature type="non-terminal residue" evidence="1">
    <location>
        <position position="1"/>
    </location>
</feature>
<protein>
    <submittedName>
        <fullName evidence="1">Uncharacterized protein</fullName>
    </submittedName>
</protein>
<sequence length="99" mass="10599">RQDVAKQVSGHNYVELLGLADQLHAHVVDDAVVVERHLGVLGGGFARGVKHQLASVFEDIAFVSHRHVLAAVLRSISKCCLADFAAAFYRHAANGVGNT</sequence>
<proteinExistence type="predicted"/>
<dbReference type="EMBL" id="BKCJ011056146">
    <property type="protein sequence ID" value="GFC76409.1"/>
    <property type="molecule type" value="Genomic_DNA"/>
</dbReference>
<comment type="caution">
    <text evidence="1">The sequence shown here is derived from an EMBL/GenBank/DDBJ whole genome shotgun (WGS) entry which is preliminary data.</text>
</comment>
<gene>
    <name evidence="1" type="ORF">Tci_848379</name>
</gene>
<accession>A0A699QN82</accession>
<evidence type="ECO:0000313" key="1">
    <source>
        <dbReference type="EMBL" id="GFC76409.1"/>
    </source>
</evidence>
<reference evidence="1" key="1">
    <citation type="journal article" date="2019" name="Sci. Rep.">
        <title>Draft genome of Tanacetum cinerariifolium, the natural source of mosquito coil.</title>
        <authorList>
            <person name="Yamashiro T."/>
            <person name="Shiraishi A."/>
            <person name="Satake H."/>
            <person name="Nakayama K."/>
        </authorList>
    </citation>
    <scope>NUCLEOTIDE SEQUENCE</scope>
</reference>
<name>A0A699QN82_TANCI</name>
<organism evidence="1">
    <name type="scientific">Tanacetum cinerariifolium</name>
    <name type="common">Dalmatian daisy</name>
    <name type="synonym">Chrysanthemum cinerariifolium</name>
    <dbReference type="NCBI Taxonomy" id="118510"/>
    <lineage>
        <taxon>Eukaryota</taxon>
        <taxon>Viridiplantae</taxon>
        <taxon>Streptophyta</taxon>
        <taxon>Embryophyta</taxon>
        <taxon>Tracheophyta</taxon>
        <taxon>Spermatophyta</taxon>
        <taxon>Magnoliopsida</taxon>
        <taxon>eudicotyledons</taxon>
        <taxon>Gunneridae</taxon>
        <taxon>Pentapetalae</taxon>
        <taxon>asterids</taxon>
        <taxon>campanulids</taxon>
        <taxon>Asterales</taxon>
        <taxon>Asteraceae</taxon>
        <taxon>Asteroideae</taxon>
        <taxon>Anthemideae</taxon>
        <taxon>Anthemidinae</taxon>
        <taxon>Tanacetum</taxon>
    </lineage>
</organism>